<dbReference type="PANTHER" id="PTHR46797:SF1">
    <property type="entry name" value="METHYLPHOSPHONATE SYNTHASE"/>
    <property type="match status" value="1"/>
</dbReference>
<evidence type="ECO:0000259" key="2">
    <source>
        <dbReference type="PROSITE" id="PS50943"/>
    </source>
</evidence>
<feature type="domain" description="HTH cro/C1-type" evidence="2">
    <location>
        <begin position="83"/>
        <end position="133"/>
    </location>
</feature>
<sequence>MREARARSNWSTRVLSQQSQVDRRTIQRIQDGSFPGVSLGTLEALATGLGVQTSSLVGPHLAPRQSAAVLAAEVLPANLVCVRLGHGLSQEELAAASGVPRSVIAAIETGTRNPALNTLARLAGALGTTVEQLLTGG</sequence>
<keyword evidence="1" id="KW-0238">DNA-binding</keyword>
<dbReference type="CDD" id="cd00093">
    <property type="entry name" value="HTH_XRE"/>
    <property type="match status" value="1"/>
</dbReference>
<feature type="domain" description="HTH cro/C1-type" evidence="2">
    <location>
        <begin position="1"/>
        <end position="56"/>
    </location>
</feature>
<protein>
    <submittedName>
        <fullName evidence="3">Transcriptional regulator</fullName>
    </submittedName>
</protein>
<dbReference type="GO" id="GO:0003700">
    <property type="term" value="F:DNA-binding transcription factor activity"/>
    <property type="evidence" value="ECO:0007669"/>
    <property type="project" value="TreeGrafter"/>
</dbReference>
<comment type="caution">
    <text evidence="3">The sequence shown here is derived from an EMBL/GenBank/DDBJ whole genome shotgun (WGS) entry which is preliminary data.</text>
</comment>
<dbReference type="SUPFAM" id="SSF47413">
    <property type="entry name" value="lambda repressor-like DNA-binding domains"/>
    <property type="match status" value="2"/>
</dbReference>
<dbReference type="EMBL" id="SMLK01000001">
    <property type="protein sequence ID" value="TFZ09054.1"/>
    <property type="molecule type" value="Genomic_DNA"/>
</dbReference>
<dbReference type="Proteomes" id="UP000297839">
    <property type="component" value="Unassembled WGS sequence"/>
</dbReference>
<organism evidence="3 4">
    <name type="scientific">Ramlibacter humi</name>
    <dbReference type="NCBI Taxonomy" id="2530451"/>
    <lineage>
        <taxon>Bacteria</taxon>
        <taxon>Pseudomonadati</taxon>
        <taxon>Pseudomonadota</taxon>
        <taxon>Betaproteobacteria</taxon>
        <taxon>Burkholderiales</taxon>
        <taxon>Comamonadaceae</taxon>
        <taxon>Ramlibacter</taxon>
    </lineage>
</organism>
<dbReference type="Pfam" id="PF01381">
    <property type="entry name" value="HTH_3"/>
    <property type="match status" value="1"/>
</dbReference>
<dbReference type="InterPro" id="IPR001387">
    <property type="entry name" value="Cro/C1-type_HTH"/>
</dbReference>
<dbReference type="Gene3D" id="1.10.260.40">
    <property type="entry name" value="lambda repressor-like DNA-binding domains"/>
    <property type="match status" value="2"/>
</dbReference>
<dbReference type="GO" id="GO:0005829">
    <property type="term" value="C:cytosol"/>
    <property type="evidence" value="ECO:0007669"/>
    <property type="project" value="TreeGrafter"/>
</dbReference>
<dbReference type="PANTHER" id="PTHR46797">
    <property type="entry name" value="HTH-TYPE TRANSCRIPTIONAL REGULATOR"/>
    <property type="match status" value="1"/>
</dbReference>
<evidence type="ECO:0000313" key="3">
    <source>
        <dbReference type="EMBL" id="TFZ09054.1"/>
    </source>
</evidence>
<dbReference type="AlphaFoldDB" id="A0A4Z0CD53"/>
<dbReference type="PROSITE" id="PS50943">
    <property type="entry name" value="HTH_CROC1"/>
    <property type="match status" value="2"/>
</dbReference>
<dbReference type="InterPro" id="IPR010982">
    <property type="entry name" value="Lambda_DNA-bd_dom_sf"/>
</dbReference>
<dbReference type="OrthoDB" id="9805356at2"/>
<gene>
    <name evidence="3" type="ORF">EZ216_07380</name>
</gene>
<proteinExistence type="predicted"/>
<evidence type="ECO:0000313" key="4">
    <source>
        <dbReference type="Proteomes" id="UP000297839"/>
    </source>
</evidence>
<dbReference type="InterPro" id="IPR050807">
    <property type="entry name" value="TransReg_Diox_bact_type"/>
</dbReference>
<dbReference type="GO" id="GO:0003677">
    <property type="term" value="F:DNA binding"/>
    <property type="evidence" value="ECO:0007669"/>
    <property type="project" value="UniProtKB-KW"/>
</dbReference>
<evidence type="ECO:0000256" key="1">
    <source>
        <dbReference type="ARBA" id="ARBA00023125"/>
    </source>
</evidence>
<keyword evidence="4" id="KW-1185">Reference proteome</keyword>
<name>A0A4Z0CD53_9BURK</name>
<accession>A0A4Z0CD53</accession>
<dbReference type="SMART" id="SM00530">
    <property type="entry name" value="HTH_XRE"/>
    <property type="match status" value="2"/>
</dbReference>
<reference evidence="3 4" key="1">
    <citation type="submission" date="2019-03" db="EMBL/GenBank/DDBJ databases">
        <title>Ramlibacter sp. 18x22-1, whole genome shotgun sequence.</title>
        <authorList>
            <person name="Zhang X."/>
            <person name="Feng G."/>
            <person name="Zhu H."/>
        </authorList>
    </citation>
    <scope>NUCLEOTIDE SEQUENCE [LARGE SCALE GENOMIC DNA]</scope>
    <source>
        <strain evidence="3 4">18x22-1</strain>
    </source>
</reference>